<accession>A0A0F4VJX7</accession>
<reference evidence="1 2" key="1">
    <citation type="journal article" date="2015" name="Phytopathology">
        <title>Genomes of Candidatus Liberibacter solanacearum haplotype A from New Zealand and the USA suggest significant genome plasticity in the species.</title>
        <authorList>
            <person name="Thompson S.M."/>
            <person name="Johnson C.P."/>
            <person name="Lu A.Y."/>
            <person name="Frampton R.A."/>
            <person name="Sullivan K.L."/>
            <person name="Fiers M.W."/>
            <person name="Crowhurst R.N."/>
            <person name="Pitman A.R."/>
            <person name="Scott I."/>
            <person name="Gudmestad N.C."/>
            <person name="Smith G.R."/>
        </authorList>
    </citation>
    <scope>NUCLEOTIDE SEQUENCE [LARGE SCALE GENOMIC DNA]</scope>
    <source>
        <strain evidence="1 2">LsoNZ1</strain>
    </source>
</reference>
<name>A0A0F4VJX7_9HYPH</name>
<keyword evidence="2" id="KW-1185">Reference proteome</keyword>
<proteinExistence type="predicted"/>
<dbReference type="RefSeq" id="WP_052691148.1">
    <property type="nucleotide sequence ID" value="NZ_JMTK01000002.1"/>
</dbReference>
<comment type="caution">
    <text evidence="1">The sequence shown here is derived from an EMBL/GenBank/DDBJ whole genome shotgun (WGS) entry which is preliminary data.</text>
</comment>
<sequence length="70" mass="7983">MCFIVMDKVPGSDFFPTGTEFPGLIDPQFEPDTRDKEGIVKERKKADNICLNMLFLFSINQLLSLLKESN</sequence>
<dbReference type="AlphaFoldDB" id="A0A0F4VJX7"/>
<organism evidence="1 2">
    <name type="scientific">Candidatus Liberibacter solanacearum</name>
    <dbReference type="NCBI Taxonomy" id="556287"/>
    <lineage>
        <taxon>Bacteria</taxon>
        <taxon>Pseudomonadati</taxon>
        <taxon>Pseudomonadota</taxon>
        <taxon>Alphaproteobacteria</taxon>
        <taxon>Hyphomicrobiales</taxon>
        <taxon>Rhizobiaceae</taxon>
        <taxon>Liberibacter</taxon>
    </lineage>
</organism>
<evidence type="ECO:0000313" key="1">
    <source>
        <dbReference type="EMBL" id="KJZ81808.1"/>
    </source>
</evidence>
<dbReference type="Proteomes" id="UP000033731">
    <property type="component" value="Unassembled WGS sequence"/>
</dbReference>
<dbReference type="EMBL" id="JMTK01000002">
    <property type="protein sequence ID" value="KJZ81808.1"/>
    <property type="molecule type" value="Genomic_DNA"/>
</dbReference>
<evidence type="ECO:0000313" key="2">
    <source>
        <dbReference type="Proteomes" id="UP000033731"/>
    </source>
</evidence>
<gene>
    <name evidence="1" type="ORF">DJ66_0535</name>
</gene>
<protein>
    <submittedName>
        <fullName evidence="1">Uncharacterized protein</fullName>
    </submittedName>
</protein>
<dbReference type="PATRIC" id="fig|556287.9.peg.556"/>